<evidence type="ECO:0000256" key="1">
    <source>
        <dbReference type="SAM" id="MobiDB-lite"/>
    </source>
</evidence>
<dbReference type="RefSeq" id="WP_096995068.1">
    <property type="nucleotide sequence ID" value="NZ_JBHSII010000006.1"/>
</dbReference>
<evidence type="ECO:0000313" key="3">
    <source>
        <dbReference type="Proteomes" id="UP000219336"/>
    </source>
</evidence>
<dbReference type="Proteomes" id="UP000219336">
    <property type="component" value="Unassembled WGS sequence"/>
</dbReference>
<feature type="region of interest" description="Disordered" evidence="1">
    <location>
        <begin position="56"/>
        <end position="105"/>
    </location>
</feature>
<dbReference type="EMBL" id="OANU01000099">
    <property type="protein sequence ID" value="SNX50125.1"/>
    <property type="molecule type" value="Genomic_DNA"/>
</dbReference>
<evidence type="ECO:0000313" key="2">
    <source>
        <dbReference type="EMBL" id="SNX50125.1"/>
    </source>
</evidence>
<name>A0A240EQ44_9VIBR</name>
<organism evidence="2 3">
    <name type="scientific">Vibrio thalassae</name>
    <dbReference type="NCBI Taxonomy" id="1243014"/>
    <lineage>
        <taxon>Bacteria</taxon>
        <taxon>Pseudomonadati</taxon>
        <taxon>Pseudomonadota</taxon>
        <taxon>Gammaproteobacteria</taxon>
        <taxon>Vibrionales</taxon>
        <taxon>Vibrionaceae</taxon>
        <taxon>Vibrio</taxon>
    </lineage>
</organism>
<protein>
    <submittedName>
        <fullName evidence="2">Uncharacterized protein</fullName>
    </submittedName>
</protein>
<gene>
    <name evidence="2" type="ORF">VTH8203_03778</name>
</gene>
<feature type="compositionally biased region" description="Polar residues" evidence="1">
    <location>
        <begin position="56"/>
        <end position="79"/>
    </location>
</feature>
<proteinExistence type="predicted"/>
<reference evidence="3" key="1">
    <citation type="submission" date="2016-06" db="EMBL/GenBank/DDBJ databases">
        <authorList>
            <person name="Rodrigo-Torres L."/>
            <person name="Arahal R.D."/>
            <person name="Lucena T."/>
        </authorList>
    </citation>
    <scope>NUCLEOTIDE SEQUENCE [LARGE SCALE GENOMIC DNA]</scope>
    <source>
        <strain evidence="3">CECT8203</strain>
    </source>
</reference>
<keyword evidence="3" id="KW-1185">Reference proteome</keyword>
<accession>A0A240EQ44</accession>
<dbReference type="AlphaFoldDB" id="A0A240EQ44"/>
<sequence length="105" mass="11251">MLNDLMKLRNASVTITVSDNGQVNLAVFSEGKTPLALTFAQHNAYEAEQEIRQYCSTQAPVQSSSTASDSNTAPSATTTKEPEQVNASSSLLQDDDDDFLSAFSS</sequence>